<keyword evidence="4" id="KW-1185">Reference proteome</keyword>
<evidence type="ECO:0000256" key="2">
    <source>
        <dbReference type="SAM" id="SignalP"/>
    </source>
</evidence>
<sequence length="91" mass="9795">MAREIISRHRFIVALLVVSFILLSAAVEARPLDVHGSPVHHQIHHHSHSHPVHHNPRKAAGQSGGGVGNYFADVLSLWGIKNSGPSPGEGH</sequence>
<gene>
    <name evidence="3" type="ORF">DVH24_037202</name>
</gene>
<evidence type="ECO:0000313" key="3">
    <source>
        <dbReference type="EMBL" id="RXH69418.1"/>
    </source>
</evidence>
<evidence type="ECO:0000256" key="1">
    <source>
        <dbReference type="SAM" id="MobiDB-lite"/>
    </source>
</evidence>
<reference evidence="3 4" key="1">
    <citation type="submission" date="2018-10" db="EMBL/GenBank/DDBJ databases">
        <title>A high-quality apple genome assembly.</title>
        <authorList>
            <person name="Hu J."/>
        </authorList>
    </citation>
    <scope>NUCLEOTIDE SEQUENCE [LARGE SCALE GENOMIC DNA]</scope>
    <source>
        <strain evidence="4">cv. HFTH1</strain>
        <tissue evidence="3">Young leaf</tissue>
    </source>
</reference>
<dbReference type="GO" id="GO:0045087">
    <property type="term" value="P:innate immune response"/>
    <property type="evidence" value="ECO:0007669"/>
    <property type="project" value="InterPro"/>
</dbReference>
<feature type="signal peptide" evidence="2">
    <location>
        <begin position="1"/>
        <end position="29"/>
    </location>
</feature>
<dbReference type="EMBL" id="RDQH01000343">
    <property type="protein sequence ID" value="RXH69418.1"/>
    <property type="molecule type" value="Genomic_DNA"/>
</dbReference>
<proteinExistence type="predicted"/>
<protein>
    <recommendedName>
        <fullName evidence="5">Transmembrane protein</fullName>
    </recommendedName>
</protein>
<dbReference type="AlphaFoldDB" id="A0A498HD79"/>
<dbReference type="InterPro" id="IPR044700">
    <property type="entry name" value="PIP2/PIPL1"/>
</dbReference>
<name>A0A498HD79_MALDO</name>
<evidence type="ECO:0008006" key="5">
    <source>
        <dbReference type="Google" id="ProtNLM"/>
    </source>
</evidence>
<feature type="compositionally biased region" description="Basic residues" evidence="1">
    <location>
        <begin position="41"/>
        <end position="57"/>
    </location>
</feature>
<feature type="chain" id="PRO_5019825155" description="Transmembrane protein" evidence="2">
    <location>
        <begin position="30"/>
        <end position="91"/>
    </location>
</feature>
<dbReference type="PANTHER" id="PTHR34663">
    <property type="entry name" value="OS06G0637400 PROTEIN"/>
    <property type="match status" value="1"/>
</dbReference>
<keyword evidence="2" id="KW-0732">Signal</keyword>
<organism evidence="3 4">
    <name type="scientific">Malus domestica</name>
    <name type="common">Apple</name>
    <name type="synonym">Pyrus malus</name>
    <dbReference type="NCBI Taxonomy" id="3750"/>
    <lineage>
        <taxon>Eukaryota</taxon>
        <taxon>Viridiplantae</taxon>
        <taxon>Streptophyta</taxon>
        <taxon>Embryophyta</taxon>
        <taxon>Tracheophyta</taxon>
        <taxon>Spermatophyta</taxon>
        <taxon>Magnoliopsida</taxon>
        <taxon>eudicotyledons</taxon>
        <taxon>Gunneridae</taxon>
        <taxon>Pentapetalae</taxon>
        <taxon>rosids</taxon>
        <taxon>fabids</taxon>
        <taxon>Rosales</taxon>
        <taxon>Rosaceae</taxon>
        <taxon>Amygdaloideae</taxon>
        <taxon>Maleae</taxon>
        <taxon>Malus</taxon>
    </lineage>
</organism>
<accession>A0A498HD79</accession>
<evidence type="ECO:0000313" key="4">
    <source>
        <dbReference type="Proteomes" id="UP000290289"/>
    </source>
</evidence>
<comment type="caution">
    <text evidence="3">The sequence shown here is derived from an EMBL/GenBank/DDBJ whole genome shotgun (WGS) entry which is preliminary data.</text>
</comment>
<feature type="region of interest" description="Disordered" evidence="1">
    <location>
        <begin position="37"/>
        <end position="66"/>
    </location>
</feature>
<dbReference type="GO" id="GO:0050793">
    <property type="term" value="P:regulation of developmental process"/>
    <property type="evidence" value="ECO:0007669"/>
    <property type="project" value="InterPro"/>
</dbReference>
<dbReference type="Proteomes" id="UP000290289">
    <property type="component" value="Chromosome 17"/>
</dbReference>
<dbReference type="PANTHER" id="PTHR34663:SF21">
    <property type="entry name" value="PROTEIN, PUTATIVE-RELATED"/>
    <property type="match status" value="1"/>
</dbReference>